<protein>
    <submittedName>
        <fullName evidence="1">Uncharacterized protein</fullName>
    </submittedName>
</protein>
<dbReference type="AlphaFoldDB" id="G0U9E4"/>
<evidence type="ECO:0000313" key="1">
    <source>
        <dbReference type="EMBL" id="CCC54229.1"/>
    </source>
</evidence>
<accession>G0U9E4</accession>
<dbReference type="VEuPathDB" id="TriTrypDB:TvY486_1117130"/>
<name>G0U9E4_TRYVY</name>
<gene>
    <name evidence="1" type="ORF">TVY486_1117130</name>
</gene>
<proteinExistence type="predicted"/>
<dbReference type="EMBL" id="HE573027">
    <property type="protein sequence ID" value="CCC54229.1"/>
    <property type="molecule type" value="Genomic_DNA"/>
</dbReference>
<organism evidence="1">
    <name type="scientific">Trypanosoma vivax (strain Y486)</name>
    <dbReference type="NCBI Taxonomy" id="1055687"/>
    <lineage>
        <taxon>Eukaryota</taxon>
        <taxon>Discoba</taxon>
        <taxon>Euglenozoa</taxon>
        <taxon>Kinetoplastea</taxon>
        <taxon>Metakinetoplastina</taxon>
        <taxon>Trypanosomatida</taxon>
        <taxon>Trypanosomatidae</taxon>
        <taxon>Trypanosoma</taxon>
        <taxon>Duttonella</taxon>
    </lineage>
</organism>
<dbReference type="OMA" id="NTIIRAW"/>
<sequence length="186" mass="22226">MHRFPAPLLAKIEFVSPKPETPITSKRFKCIPPATLYRRLLKLYTRKFDTDHETIVGAWKQTRYEFWLHRDAPPEEAELHNIRGQQIHDGIRAGLIPLYKNDKTRETFFKYDADTLKAAHNHVDPIDLEEFVRRYRDKMQPEDVEEVRTALKKLNRWKGPDLLRDEDLYSLKQKVRRKSCTDPREE</sequence>
<reference evidence="1" key="1">
    <citation type="journal article" date="2012" name="Proc. Natl. Acad. Sci. U.S.A.">
        <title>Antigenic diversity is generated by distinct evolutionary mechanisms in African trypanosome species.</title>
        <authorList>
            <person name="Jackson A.P."/>
            <person name="Berry A."/>
            <person name="Aslett M."/>
            <person name="Allison H.C."/>
            <person name="Burton P."/>
            <person name="Vavrova-Anderson J."/>
            <person name="Brown R."/>
            <person name="Browne H."/>
            <person name="Corton N."/>
            <person name="Hauser H."/>
            <person name="Gamble J."/>
            <person name="Gilderthorp R."/>
            <person name="Marcello L."/>
            <person name="McQuillan J."/>
            <person name="Otto T.D."/>
            <person name="Quail M.A."/>
            <person name="Sanders M.J."/>
            <person name="van Tonder A."/>
            <person name="Ginger M.L."/>
            <person name="Field M.C."/>
            <person name="Barry J.D."/>
            <person name="Hertz-Fowler C."/>
            <person name="Berriman M."/>
        </authorList>
    </citation>
    <scope>NUCLEOTIDE SEQUENCE</scope>
    <source>
        <strain evidence="1">Y486</strain>
    </source>
</reference>